<sequence length="305" mass="34534">MKMSEVEDKRELLKDPVHGIYIPVTLVIVGTLIMGYQWLPYVLALLIPFLTFRLYDAYRHKSTLHTEKWNELELLDKTIVSRNCAIYRFGLYRETETLSRPVGHHVACQVNDKIRYYTPISSKFDKGFFDIIVKSYVDGDVSKEFASMYKGQKVKFRGPVGRFNYATNMAKEIGIVAGGSGITPILQVLEEIATTPEDVTKVSLIYANETENDILLKEELDELAAAYPNFDVHYTLTSPPEGWAGDTGYVTKEMVEAYLPKASDDSRILVCGPQGLNKLMIDITEELGFQKAKMPSKGDDQVFIF</sequence>
<comment type="cofactor">
    <cofactor evidence="1 11 12">
        <name>FAD</name>
        <dbReference type="ChEBI" id="CHEBI:57692"/>
    </cofactor>
</comment>
<dbReference type="EMBL" id="MPUK01000004">
    <property type="protein sequence ID" value="ONH67552.1"/>
    <property type="molecule type" value="Genomic_DNA"/>
</dbReference>
<dbReference type="CDD" id="cd06183">
    <property type="entry name" value="cyt_b5_reduct_like"/>
    <property type="match status" value="1"/>
</dbReference>
<dbReference type="GO" id="GO:0090524">
    <property type="term" value="F:cytochrome-b5 reductase activity, acting on NADH"/>
    <property type="evidence" value="ECO:0007669"/>
    <property type="project" value="UniProtKB-EC"/>
</dbReference>
<evidence type="ECO:0000256" key="4">
    <source>
        <dbReference type="ARBA" id="ARBA00022630"/>
    </source>
</evidence>
<feature type="binding site" evidence="11">
    <location>
        <position position="183"/>
    </location>
    <ligand>
        <name>FAD</name>
        <dbReference type="ChEBI" id="CHEBI:57692"/>
    </ligand>
</feature>
<dbReference type="SUPFAM" id="SSF52343">
    <property type="entry name" value="Ferredoxin reductase-like, C-terminal NADP-linked domain"/>
    <property type="match status" value="1"/>
</dbReference>
<keyword evidence="10 13" id="KW-0472">Membrane</keyword>
<dbReference type="Proteomes" id="UP000189513">
    <property type="component" value="Unassembled WGS sequence"/>
</dbReference>
<organism evidence="15">
    <name type="scientific">Cyberlindnera fabianii</name>
    <name type="common">Yeast</name>
    <name type="synonym">Hansenula fabianii</name>
    <dbReference type="NCBI Taxonomy" id="36022"/>
    <lineage>
        <taxon>Eukaryota</taxon>
        <taxon>Fungi</taxon>
        <taxon>Dikarya</taxon>
        <taxon>Ascomycota</taxon>
        <taxon>Saccharomycotina</taxon>
        <taxon>Saccharomycetes</taxon>
        <taxon>Phaffomycetales</taxon>
        <taxon>Phaffomycetaceae</taxon>
        <taxon>Cyberlindnera</taxon>
    </lineage>
</organism>
<comment type="subcellular location">
    <subcellularLocation>
        <location evidence="2">Membrane</location>
    </subcellularLocation>
</comment>
<dbReference type="InterPro" id="IPR017927">
    <property type="entry name" value="FAD-bd_FR_type"/>
</dbReference>
<reference evidence="16" key="3">
    <citation type="submission" date="2017-01" db="EMBL/GenBank/DDBJ databases">
        <authorList>
            <person name="Mah S.A."/>
            <person name="Swanson W.J."/>
            <person name="Moy G.W."/>
            <person name="Vacquier V.D."/>
        </authorList>
    </citation>
    <scope>NUCLEOTIDE SEQUENCE [LARGE SCALE GENOMIC DNA]</scope>
    <source>
        <strain evidence="16">65</strain>
    </source>
</reference>
<dbReference type="PANTHER" id="PTHR19370:SF143">
    <property type="entry name" value="PLASMA MEMBRANE-ASSOCIATED COENZYME Q6 REDUCTASE PGA3"/>
    <property type="match status" value="1"/>
</dbReference>
<feature type="binding site" evidence="11">
    <location>
        <position position="141"/>
    </location>
    <ligand>
        <name>FAD</name>
        <dbReference type="ChEBI" id="CHEBI:57692"/>
    </ligand>
</feature>
<gene>
    <name evidence="16" type="ORF">BON22_2562</name>
    <name evidence="15" type="ORF">CYFA0S_04e06986g</name>
</gene>
<evidence type="ECO:0000256" key="13">
    <source>
        <dbReference type="SAM" id="Phobius"/>
    </source>
</evidence>
<reference evidence="17" key="2">
    <citation type="journal article" date="2017" name="Genome Announc.">
        <title>Genome sequences of Cyberlindnera fabianii 65, Pichia kudriavzevii 129, and Saccharomyces cerevisiae 131 isolated from fermented masau fruits in Zimbabwe.</title>
        <authorList>
            <person name="van Rijswijck I.M.H."/>
            <person name="Derks M.F.L."/>
            <person name="Abee T."/>
            <person name="de Ridder D."/>
            <person name="Smid E.J."/>
        </authorList>
    </citation>
    <scope>NUCLEOTIDE SEQUENCE [LARGE SCALE GENOMIC DNA]</scope>
    <source>
        <strain evidence="17">65</strain>
    </source>
</reference>
<evidence type="ECO:0000256" key="10">
    <source>
        <dbReference type="ARBA" id="ARBA00023136"/>
    </source>
</evidence>
<keyword evidence="17" id="KW-1185">Reference proteome</keyword>
<feature type="binding site" evidence="11">
    <location>
        <position position="132"/>
    </location>
    <ligand>
        <name>FAD</name>
        <dbReference type="ChEBI" id="CHEBI:57692"/>
    </ligand>
</feature>
<dbReference type="InterPro" id="IPR017938">
    <property type="entry name" value="Riboflavin_synthase-like_b-brl"/>
</dbReference>
<feature type="binding site" evidence="11">
    <location>
        <position position="115"/>
    </location>
    <ligand>
        <name>FAD</name>
        <dbReference type="ChEBI" id="CHEBI:57692"/>
    </ligand>
</feature>
<evidence type="ECO:0000313" key="16">
    <source>
        <dbReference type="EMBL" id="ONH67552.1"/>
    </source>
</evidence>
<dbReference type="OMA" id="CLDPENW"/>
<evidence type="ECO:0000256" key="7">
    <source>
        <dbReference type="ARBA" id="ARBA00022989"/>
    </source>
</evidence>
<keyword evidence="9 12" id="KW-0520">NAD</keyword>
<dbReference type="STRING" id="36022.A0A061AZT7"/>
<dbReference type="OrthoDB" id="432685at2759"/>
<evidence type="ECO:0000256" key="2">
    <source>
        <dbReference type="ARBA" id="ARBA00004370"/>
    </source>
</evidence>
<evidence type="ECO:0000256" key="3">
    <source>
        <dbReference type="ARBA" id="ARBA00006105"/>
    </source>
</evidence>
<evidence type="ECO:0000256" key="11">
    <source>
        <dbReference type="PIRSR" id="PIRSR601834-1"/>
    </source>
</evidence>
<dbReference type="Gene3D" id="2.40.30.10">
    <property type="entry name" value="Translation factors"/>
    <property type="match status" value="1"/>
</dbReference>
<dbReference type="EMBL" id="LK052889">
    <property type="protein sequence ID" value="CDR40269.1"/>
    <property type="molecule type" value="Genomic_DNA"/>
</dbReference>
<dbReference type="InterPro" id="IPR001709">
    <property type="entry name" value="Flavoprot_Pyr_Nucl_cyt_Rdtase"/>
</dbReference>
<keyword evidence="6 11" id="KW-0274">FAD</keyword>
<feature type="binding site" evidence="11">
    <location>
        <position position="142"/>
    </location>
    <ligand>
        <name>FAD</name>
        <dbReference type="ChEBI" id="CHEBI:57692"/>
    </ligand>
</feature>
<comment type="similarity">
    <text evidence="3 12">Belongs to the flavoprotein pyridine nucleotide cytochrome reductase family.</text>
</comment>
<evidence type="ECO:0000256" key="5">
    <source>
        <dbReference type="ARBA" id="ARBA00022692"/>
    </source>
</evidence>
<dbReference type="PRINTS" id="PR00406">
    <property type="entry name" value="CYTB5RDTASE"/>
</dbReference>
<dbReference type="PROSITE" id="PS51384">
    <property type="entry name" value="FAD_FR"/>
    <property type="match status" value="1"/>
</dbReference>
<evidence type="ECO:0000256" key="12">
    <source>
        <dbReference type="RuleBase" id="RU361226"/>
    </source>
</evidence>
<dbReference type="PRINTS" id="PR00371">
    <property type="entry name" value="FPNCR"/>
</dbReference>
<feature type="domain" description="FAD-binding FR-type" evidence="14">
    <location>
        <begin position="67"/>
        <end position="166"/>
    </location>
</feature>
<dbReference type="GO" id="GO:0006696">
    <property type="term" value="P:ergosterol biosynthetic process"/>
    <property type="evidence" value="ECO:0007669"/>
    <property type="project" value="TreeGrafter"/>
</dbReference>
<dbReference type="FunFam" id="3.40.50.80:FF:000009">
    <property type="entry name" value="NADH-cytochrome b5 reductase"/>
    <property type="match status" value="1"/>
</dbReference>
<keyword evidence="8 12" id="KW-0560">Oxidoreductase</keyword>
<dbReference type="InterPro" id="IPR001433">
    <property type="entry name" value="OxRdtase_FAD/NAD-bd"/>
</dbReference>
<reference evidence="15" key="1">
    <citation type="journal article" date="2014" name="Genome Announc.">
        <title>Genome sequence of the yeast Cyberlindnera fabianii (Hansenula fabianii).</title>
        <authorList>
            <person name="Freel K.C."/>
            <person name="Sarilar V."/>
            <person name="Neuveglise C."/>
            <person name="Devillers H."/>
            <person name="Friedrich A."/>
            <person name="Schacherer J."/>
        </authorList>
    </citation>
    <scope>NUCLEOTIDE SEQUENCE</scope>
    <source>
        <strain evidence="15">YJS4271</strain>
    </source>
</reference>
<dbReference type="InterPro" id="IPR008333">
    <property type="entry name" value="Cbr1-like_FAD-bd_dom"/>
</dbReference>
<keyword evidence="7 13" id="KW-1133">Transmembrane helix</keyword>
<feature type="binding site" evidence="11">
    <location>
        <position position="134"/>
    </location>
    <ligand>
        <name>FAD</name>
        <dbReference type="ChEBI" id="CHEBI:57692"/>
    </ligand>
</feature>
<dbReference type="SUPFAM" id="SSF63380">
    <property type="entry name" value="Riboflavin synthase domain-like"/>
    <property type="match status" value="1"/>
</dbReference>
<accession>A0A061AZT7</accession>
<feature type="binding site" evidence="11">
    <location>
        <position position="117"/>
    </location>
    <ligand>
        <name>FAD</name>
        <dbReference type="ChEBI" id="CHEBI:57692"/>
    </ligand>
</feature>
<dbReference type="Pfam" id="PF00970">
    <property type="entry name" value="FAD_binding_6"/>
    <property type="match status" value="1"/>
</dbReference>
<dbReference type="Gene3D" id="3.40.50.80">
    <property type="entry name" value="Nucleotide-binding domain of ferredoxin-NADP reductase (FNR) module"/>
    <property type="match status" value="1"/>
</dbReference>
<evidence type="ECO:0000259" key="14">
    <source>
        <dbReference type="PROSITE" id="PS51384"/>
    </source>
</evidence>
<evidence type="ECO:0000256" key="9">
    <source>
        <dbReference type="ARBA" id="ARBA00023027"/>
    </source>
</evidence>
<evidence type="ECO:0000313" key="17">
    <source>
        <dbReference type="Proteomes" id="UP000189513"/>
    </source>
</evidence>
<keyword evidence="4 11" id="KW-0285">Flavoprotein</keyword>
<dbReference type="PANTHER" id="PTHR19370">
    <property type="entry name" value="NADH-CYTOCHROME B5 REDUCTASE"/>
    <property type="match status" value="1"/>
</dbReference>
<keyword evidence="5 13" id="KW-0812">Transmembrane</keyword>
<dbReference type="InterPro" id="IPR039261">
    <property type="entry name" value="FNR_nucleotide-bd"/>
</dbReference>
<proteinExistence type="inferred from homology"/>
<name>A0A061AZT7_CYBFA</name>
<protein>
    <recommendedName>
        <fullName evidence="12">NADH-cytochrome b5 reductase</fullName>
        <ecNumber evidence="12">1.6.2.2</ecNumber>
    </recommendedName>
</protein>
<dbReference type="VEuPathDB" id="FungiDB:BON22_2562"/>
<dbReference type="GO" id="GO:0016020">
    <property type="term" value="C:membrane"/>
    <property type="evidence" value="ECO:0007669"/>
    <property type="project" value="UniProtKB-SubCell"/>
</dbReference>
<dbReference type="InterPro" id="IPR001834">
    <property type="entry name" value="CBR-like"/>
</dbReference>
<dbReference type="EC" id="1.6.2.2" evidence="12"/>
<comment type="catalytic activity">
    <reaction evidence="12">
        <text>2 Fe(III)-[cytochrome b5] + NADH = 2 Fe(II)-[cytochrome b5] + NAD(+) + H(+)</text>
        <dbReference type="Rhea" id="RHEA:46680"/>
        <dbReference type="Rhea" id="RHEA-COMP:10438"/>
        <dbReference type="Rhea" id="RHEA-COMP:10439"/>
        <dbReference type="ChEBI" id="CHEBI:15378"/>
        <dbReference type="ChEBI" id="CHEBI:29033"/>
        <dbReference type="ChEBI" id="CHEBI:29034"/>
        <dbReference type="ChEBI" id="CHEBI:57540"/>
        <dbReference type="ChEBI" id="CHEBI:57945"/>
        <dbReference type="EC" id="1.6.2.2"/>
    </reaction>
</comment>
<evidence type="ECO:0000256" key="6">
    <source>
        <dbReference type="ARBA" id="ARBA00022827"/>
    </source>
</evidence>
<evidence type="ECO:0000256" key="1">
    <source>
        <dbReference type="ARBA" id="ARBA00001974"/>
    </source>
</evidence>
<dbReference type="AlphaFoldDB" id="A0A061AZT7"/>
<evidence type="ECO:0000313" key="15">
    <source>
        <dbReference type="EMBL" id="CDR40269.1"/>
    </source>
</evidence>
<dbReference type="Pfam" id="PF00175">
    <property type="entry name" value="NAD_binding_1"/>
    <property type="match status" value="1"/>
</dbReference>
<feature type="transmembrane region" description="Helical" evidence="13">
    <location>
        <begin position="12"/>
        <end position="32"/>
    </location>
</feature>
<evidence type="ECO:0000256" key="8">
    <source>
        <dbReference type="ARBA" id="ARBA00023002"/>
    </source>
</evidence>